<comment type="cofactor">
    <cofactor evidence="1">
        <name>Zn(2+)</name>
        <dbReference type="ChEBI" id="CHEBI:29105"/>
    </cofactor>
</comment>
<comment type="caution">
    <text evidence="8">The sequence shown here is derived from an EMBL/GenBank/DDBJ whole genome shotgun (WGS) entry which is preliminary data.</text>
</comment>
<keyword evidence="4" id="KW-0479">Metal-binding</keyword>
<keyword evidence="6" id="KW-0378">Hydrolase</keyword>
<protein>
    <recommendedName>
        <fullName evidence="10">rRNA maturation RNase YbeY</fullName>
    </recommendedName>
</protein>
<dbReference type="Gene3D" id="3.40.390.30">
    <property type="entry name" value="Metalloproteases ('zincins'), catalytic domain"/>
    <property type="match status" value="1"/>
</dbReference>
<proteinExistence type="inferred from homology"/>
<comment type="similarity">
    <text evidence="2">Belongs to the endoribonuclease YbeY family.</text>
</comment>
<organism evidence="8 9">
    <name type="scientific">Candidatus Roizmanbacteria bacterium RIFOXYA1_FULL_41_12</name>
    <dbReference type="NCBI Taxonomy" id="1802082"/>
    <lineage>
        <taxon>Bacteria</taxon>
        <taxon>Candidatus Roizmaniibacteriota</taxon>
    </lineage>
</organism>
<evidence type="ECO:0000256" key="4">
    <source>
        <dbReference type="ARBA" id="ARBA00022723"/>
    </source>
</evidence>
<evidence type="ECO:0000256" key="7">
    <source>
        <dbReference type="ARBA" id="ARBA00022833"/>
    </source>
</evidence>
<dbReference type="EMBL" id="MGBG01000013">
    <property type="protein sequence ID" value="OGK64934.1"/>
    <property type="molecule type" value="Genomic_DNA"/>
</dbReference>
<dbReference type="AlphaFoldDB" id="A0A1F7KAP2"/>
<evidence type="ECO:0008006" key="10">
    <source>
        <dbReference type="Google" id="ProtNLM"/>
    </source>
</evidence>
<reference evidence="8 9" key="1">
    <citation type="journal article" date="2016" name="Nat. Commun.">
        <title>Thousands of microbial genomes shed light on interconnected biogeochemical processes in an aquifer system.</title>
        <authorList>
            <person name="Anantharaman K."/>
            <person name="Brown C.T."/>
            <person name="Hug L.A."/>
            <person name="Sharon I."/>
            <person name="Castelle C.J."/>
            <person name="Probst A.J."/>
            <person name="Thomas B.C."/>
            <person name="Singh A."/>
            <person name="Wilkins M.J."/>
            <person name="Karaoz U."/>
            <person name="Brodie E.L."/>
            <person name="Williams K.H."/>
            <person name="Hubbard S.S."/>
            <person name="Banfield J.F."/>
        </authorList>
    </citation>
    <scope>NUCLEOTIDE SEQUENCE [LARGE SCALE GENOMIC DNA]</scope>
</reference>
<keyword evidence="7" id="KW-0862">Zinc</keyword>
<evidence type="ECO:0000256" key="1">
    <source>
        <dbReference type="ARBA" id="ARBA00001947"/>
    </source>
</evidence>
<evidence type="ECO:0000256" key="5">
    <source>
        <dbReference type="ARBA" id="ARBA00022759"/>
    </source>
</evidence>
<dbReference type="GO" id="GO:0006364">
    <property type="term" value="P:rRNA processing"/>
    <property type="evidence" value="ECO:0007669"/>
    <property type="project" value="InterPro"/>
</dbReference>
<name>A0A1F7KAP2_9BACT</name>
<keyword evidence="5" id="KW-0255">Endonuclease</keyword>
<evidence type="ECO:0000256" key="6">
    <source>
        <dbReference type="ARBA" id="ARBA00022801"/>
    </source>
</evidence>
<evidence type="ECO:0000256" key="2">
    <source>
        <dbReference type="ARBA" id="ARBA00010875"/>
    </source>
</evidence>
<dbReference type="GO" id="GO:0046872">
    <property type="term" value="F:metal ion binding"/>
    <property type="evidence" value="ECO:0007669"/>
    <property type="project" value="UniProtKB-KW"/>
</dbReference>
<accession>A0A1F7KAP2</accession>
<gene>
    <name evidence="8" type="ORF">A2209_04540</name>
</gene>
<dbReference type="SUPFAM" id="SSF55486">
    <property type="entry name" value="Metalloproteases ('zincins'), catalytic domain"/>
    <property type="match status" value="1"/>
</dbReference>
<dbReference type="Pfam" id="PF02130">
    <property type="entry name" value="YbeY"/>
    <property type="match status" value="1"/>
</dbReference>
<evidence type="ECO:0000313" key="8">
    <source>
        <dbReference type="EMBL" id="OGK64934.1"/>
    </source>
</evidence>
<dbReference type="GO" id="GO:0004222">
    <property type="term" value="F:metalloendopeptidase activity"/>
    <property type="evidence" value="ECO:0007669"/>
    <property type="project" value="InterPro"/>
</dbReference>
<keyword evidence="3" id="KW-0540">Nuclease</keyword>
<dbReference type="GO" id="GO:0004519">
    <property type="term" value="F:endonuclease activity"/>
    <property type="evidence" value="ECO:0007669"/>
    <property type="project" value="UniProtKB-KW"/>
</dbReference>
<dbReference type="InterPro" id="IPR002036">
    <property type="entry name" value="YbeY"/>
</dbReference>
<sequence>MTMLKIYFTSDSRYKIDKKFVKKYLASCWQARNLPSGALSIAFVGSRKARVLAKQYLNDDVEHPILTFPYLSHVRAFPQEKEALQGEIVICYPQVSLYAADKNQEINKVISHFIDHSLTIMASQRQKG</sequence>
<dbReference type="Proteomes" id="UP000178450">
    <property type="component" value="Unassembled WGS sequence"/>
</dbReference>
<evidence type="ECO:0000313" key="9">
    <source>
        <dbReference type="Proteomes" id="UP000178450"/>
    </source>
</evidence>
<dbReference type="InterPro" id="IPR023091">
    <property type="entry name" value="MetalPrtase_cat_dom_sf_prd"/>
</dbReference>
<evidence type="ECO:0000256" key="3">
    <source>
        <dbReference type="ARBA" id="ARBA00022722"/>
    </source>
</evidence>